<dbReference type="Pfam" id="PF24758">
    <property type="entry name" value="LRR_At5g56370"/>
    <property type="match status" value="1"/>
</dbReference>
<dbReference type="Proteomes" id="UP000026915">
    <property type="component" value="Chromosome 4"/>
</dbReference>
<evidence type="ECO:0000259" key="1">
    <source>
        <dbReference type="SMART" id="SM00579"/>
    </source>
</evidence>
<dbReference type="InterPro" id="IPR050232">
    <property type="entry name" value="FBL13/AtMIF1-like"/>
</dbReference>
<reference evidence="2 3" key="1">
    <citation type="journal article" date="2013" name="Genome Biol.">
        <title>The genome sequence of the most widely cultivated cacao type and its use to identify candidate genes regulating pod color.</title>
        <authorList>
            <person name="Motamayor J.C."/>
            <person name="Mockaitis K."/>
            <person name="Schmutz J."/>
            <person name="Haiminen N."/>
            <person name="Iii D.L."/>
            <person name="Cornejo O."/>
            <person name="Findley S.D."/>
            <person name="Zheng P."/>
            <person name="Utro F."/>
            <person name="Royaert S."/>
            <person name="Saski C."/>
            <person name="Jenkins J."/>
            <person name="Podicheti R."/>
            <person name="Zhao M."/>
            <person name="Scheffler B.E."/>
            <person name="Stack J.C."/>
            <person name="Feltus F.A."/>
            <person name="Mustiga G.M."/>
            <person name="Amores F."/>
            <person name="Phillips W."/>
            <person name="Marelli J.P."/>
            <person name="May G.D."/>
            <person name="Shapiro H."/>
            <person name="Ma J."/>
            <person name="Bustamante C.D."/>
            <person name="Schnell R.J."/>
            <person name="Main D."/>
            <person name="Gilbert D."/>
            <person name="Parida L."/>
            <person name="Kuhn D.N."/>
        </authorList>
    </citation>
    <scope>NUCLEOTIDE SEQUENCE [LARGE SCALE GENOMIC DNA]</scope>
    <source>
        <strain evidence="3">cv. Matina 1-6</strain>
    </source>
</reference>
<name>A0A061EKJ0_THECC</name>
<dbReference type="FunCoup" id="A0A061EKJ0">
    <property type="interactions" value="1236"/>
</dbReference>
<dbReference type="CDD" id="cd22160">
    <property type="entry name" value="F-box_AtFBL13-like"/>
    <property type="match status" value="1"/>
</dbReference>
<organism evidence="2 3">
    <name type="scientific">Theobroma cacao</name>
    <name type="common">Cacao</name>
    <name type="synonym">Cocoa</name>
    <dbReference type="NCBI Taxonomy" id="3641"/>
    <lineage>
        <taxon>Eukaryota</taxon>
        <taxon>Viridiplantae</taxon>
        <taxon>Streptophyta</taxon>
        <taxon>Embryophyta</taxon>
        <taxon>Tracheophyta</taxon>
        <taxon>Spermatophyta</taxon>
        <taxon>Magnoliopsida</taxon>
        <taxon>eudicotyledons</taxon>
        <taxon>Gunneridae</taxon>
        <taxon>Pentapetalae</taxon>
        <taxon>rosids</taxon>
        <taxon>malvids</taxon>
        <taxon>Malvales</taxon>
        <taxon>Malvaceae</taxon>
        <taxon>Byttnerioideae</taxon>
        <taxon>Theobroma</taxon>
    </lineage>
</organism>
<dbReference type="InterPro" id="IPR001810">
    <property type="entry name" value="F-box_dom"/>
</dbReference>
<dbReference type="OMA" id="IGRANDY"/>
<dbReference type="HOGENOM" id="CLU_010721_1_2_1"/>
<dbReference type="InterPro" id="IPR053781">
    <property type="entry name" value="F-box_AtFBL13-like"/>
</dbReference>
<dbReference type="Pfam" id="PF00646">
    <property type="entry name" value="F-box"/>
    <property type="match status" value="1"/>
</dbReference>
<accession>A0A061EKJ0</accession>
<dbReference type="InterPro" id="IPR036047">
    <property type="entry name" value="F-box-like_dom_sf"/>
</dbReference>
<dbReference type="SUPFAM" id="SSF52047">
    <property type="entry name" value="RNI-like"/>
    <property type="match status" value="1"/>
</dbReference>
<evidence type="ECO:0000313" key="3">
    <source>
        <dbReference type="Proteomes" id="UP000026915"/>
    </source>
</evidence>
<dbReference type="InterPro" id="IPR032675">
    <property type="entry name" value="LRR_dom_sf"/>
</dbReference>
<sequence length="438" mass="49418">MAGVASECANNEDKDRISTLADGILTHILSLLPTKDAVMTSLLSRRWRSAWTCVTNVELDDSKVSNFEMFAERVMSVHDARIKKFTLRCNDWHNSQLIHQWISTAVMRNVAELDISLLTFEMINLPDCVYTCESLEVLKLAGWFALEVPDSKVVSLKRLKFLSFSWLQIKDDSYMTLLLSGCPVIEEIHIYKSMWEGLSTFSVCSPSLQRLSVDIEGRQVASKHCTFVLDVPNLKYLALINDVMALSENYFEEQASSIVSASLQVGNWVSPVPVIVKLLNHISSTVNDLWISYSTLEPIGRANDYAQLAAFNNLEYLKLEVESFAASHYWSVVHHLLQLSPNLKLLVLTAKGFASFAEWHQPDDVAECLLSNLVTLKVQGVDGEDRVMELIEYYLRNAMVLNQMYISSRVLPEVGNDQIQERLSAFAWGSSTCQLTIS</sequence>
<dbReference type="Gene3D" id="3.80.10.10">
    <property type="entry name" value="Ribonuclease Inhibitor"/>
    <property type="match status" value="1"/>
</dbReference>
<proteinExistence type="predicted"/>
<dbReference type="AlphaFoldDB" id="A0A061EKJ0"/>
<feature type="domain" description="FBD" evidence="1">
    <location>
        <begin position="367"/>
        <end position="438"/>
    </location>
</feature>
<dbReference type="Gene3D" id="1.20.1280.50">
    <property type="match status" value="1"/>
</dbReference>
<gene>
    <name evidence="2" type="ORF">TCM_017197</name>
</gene>
<dbReference type="PANTHER" id="PTHR31900:SF34">
    <property type="entry name" value="EMB|CAB62440.1-RELATED"/>
    <property type="match status" value="1"/>
</dbReference>
<dbReference type="STRING" id="3641.A0A061EKJ0"/>
<dbReference type="SUPFAM" id="SSF81383">
    <property type="entry name" value="F-box domain"/>
    <property type="match status" value="1"/>
</dbReference>
<dbReference type="InterPro" id="IPR006566">
    <property type="entry name" value="FBD"/>
</dbReference>
<dbReference type="eggNOG" id="ENOG502RYTW">
    <property type="taxonomic scope" value="Eukaryota"/>
</dbReference>
<evidence type="ECO:0000313" key="2">
    <source>
        <dbReference type="EMBL" id="EOY02804.1"/>
    </source>
</evidence>
<protein>
    <submittedName>
        <fullName evidence="2">F-box/RNI-like/FBD-like domains-containing protein</fullName>
    </submittedName>
</protein>
<dbReference type="InterPro" id="IPR055411">
    <property type="entry name" value="LRR_FXL15/At3g58940/PEG3-like"/>
</dbReference>
<dbReference type="PANTHER" id="PTHR31900">
    <property type="entry name" value="F-BOX/RNI SUPERFAMILY PROTEIN-RELATED"/>
    <property type="match status" value="1"/>
</dbReference>
<dbReference type="EMBL" id="CM001882">
    <property type="protein sequence ID" value="EOY02804.1"/>
    <property type="molecule type" value="Genomic_DNA"/>
</dbReference>
<dbReference type="InParanoid" id="A0A061EKJ0"/>
<dbReference type="Gramene" id="EOY02804">
    <property type="protein sequence ID" value="EOY02804"/>
    <property type="gene ID" value="TCM_017197"/>
</dbReference>
<keyword evidence="3" id="KW-1185">Reference proteome</keyword>
<dbReference type="Pfam" id="PF08387">
    <property type="entry name" value="FBD"/>
    <property type="match status" value="1"/>
</dbReference>
<dbReference type="SMART" id="SM00579">
    <property type="entry name" value="FBD"/>
    <property type="match status" value="1"/>
</dbReference>